<feature type="region of interest" description="Disordered" evidence="1">
    <location>
        <begin position="217"/>
        <end position="242"/>
    </location>
</feature>
<dbReference type="GO" id="GO:0008195">
    <property type="term" value="F:phosphatidate phosphatase activity"/>
    <property type="evidence" value="ECO:0007669"/>
    <property type="project" value="TreeGrafter"/>
</dbReference>
<dbReference type="AlphaFoldDB" id="A0AAQ3MSB5"/>
<gene>
    <name evidence="4" type="ORF">V8G54_028307</name>
</gene>
<evidence type="ECO:0000259" key="2">
    <source>
        <dbReference type="Pfam" id="PF04571"/>
    </source>
</evidence>
<feature type="domain" description="Lipin middle" evidence="3">
    <location>
        <begin position="322"/>
        <end position="427"/>
    </location>
</feature>
<dbReference type="PANTHER" id="PTHR12181">
    <property type="entry name" value="LIPIN"/>
    <property type="match status" value="1"/>
</dbReference>
<dbReference type="InterPro" id="IPR007651">
    <property type="entry name" value="Lipin_N"/>
</dbReference>
<dbReference type="Proteomes" id="UP001374535">
    <property type="component" value="Chromosome 9"/>
</dbReference>
<organism evidence="4 5">
    <name type="scientific">Vigna mungo</name>
    <name type="common">Black gram</name>
    <name type="synonym">Phaseolus mungo</name>
    <dbReference type="NCBI Taxonomy" id="3915"/>
    <lineage>
        <taxon>Eukaryota</taxon>
        <taxon>Viridiplantae</taxon>
        <taxon>Streptophyta</taxon>
        <taxon>Embryophyta</taxon>
        <taxon>Tracheophyta</taxon>
        <taxon>Spermatophyta</taxon>
        <taxon>Magnoliopsida</taxon>
        <taxon>eudicotyledons</taxon>
        <taxon>Gunneridae</taxon>
        <taxon>Pentapetalae</taxon>
        <taxon>rosids</taxon>
        <taxon>fabids</taxon>
        <taxon>Fabales</taxon>
        <taxon>Fabaceae</taxon>
        <taxon>Papilionoideae</taxon>
        <taxon>50 kb inversion clade</taxon>
        <taxon>NPAAA clade</taxon>
        <taxon>indigoferoid/millettioid clade</taxon>
        <taxon>Phaseoleae</taxon>
        <taxon>Vigna</taxon>
    </lineage>
</organism>
<evidence type="ECO:0000259" key="3">
    <source>
        <dbReference type="Pfam" id="PF16876"/>
    </source>
</evidence>
<name>A0AAQ3MSB5_VIGMU</name>
<evidence type="ECO:0000313" key="4">
    <source>
        <dbReference type="EMBL" id="WVY96156.1"/>
    </source>
</evidence>
<sequence>MNVVGKVGSLISQGVYSVATPFHPFGGAVDVIVVQQQDGTFRSTPWYVRFGKFQGVLKGAEKYVKINVNGVEANFHILDHSISDSGVLKLKEQCDSSVVHAPQIQRSESDIDRRFYEFPDDRSSLEDSFELSEYDSNSFGSLEGDNFAESQGAHPEMVLLLHEVCQREEAHSQTQENLEIKNPEVKTDSEVAAYGINRENVFKSCLELQHFGQQAGNAADLQDTGSPLGIQNSADQSNGINEDEQGRIVQPKSGDDLSPPGCSISSNGYGYPKSGLVIPEVEKNASGEIEIDPGYRSVTTETEQNNEHAVKSVSNNAGDERFEISLCGHELKPGMGSVAAAEVFEAHRISSVDFTSSAPSIIKNPNLVIKFKERYMTWEKASPLVLGMAVYGLDLPVEPKDTVPVEQDQALKSRDNDLGSSSAGRRWRLWSIPFRKVKTFDHTNSNTSNEEVFLDSESGSFADQTPTSSTQGSPGKQFLRTNVPTNEQIASLNLKDGQNLVTFSFSTRVLGTQQVDIYSLTSKHSFIDIFCLREKL</sequence>
<accession>A0AAQ3MSB5</accession>
<dbReference type="Pfam" id="PF16876">
    <property type="entry name" value="Lipin_mid"/>
    <property type="match status" value="1"/>
</dbReference>
<dbReference type="InterPro" id="IPR031703">
    <property type="entry name" value="Lipin_mid"/>
</dbReference>
<feature type="compositionally biased region" description="Polar residues" evidence="1">
    <location>
        <begin position="223"/>
        <end position="240"/>
    </location>
</feature>
<dbReference type="InterPro" id="IPR026058">
    <property type="entry name" value="LIPIN"/>
</dbReference>
<reference evidence="4 5" key="1">
    <citation type="journal article" date="2023" name="Life. Sci Alliance">
        <title>Evolutionary insights into 3D genome organization and epigenetic landscape of Vigna mungo.</title>
        <authorList>
            <person name="Junaid A."/>
            <person name="Singh B."/>
            <person name="Bhatia S."/>
        </authorList>
    </citation>
    <scope>NUCLEOTIDE SEQUENCE [LARGE SCALE GENOMIC DNA]</scope>
    <source>
        <strain evidence="4">Urdbean</strain>
    </source>
</reference>
<evidence type="ECO:0000313" key="5">
    <source>
        <dbReference type="Proteomes" id="UP001374535"/>
    </source>
</evidence>
<feature type="domain" description="Lipin N-terminal" evidence="2">
    <location>
        <begin position="1"/>
        <end position="89"/>
    </location>
</feature>
<dbReference type="EMBL" id="CP144692">
    <property type="protein sequence ID" value="WVY96156.1"/>
    <property type="molecule type" value="Genomic_DNA"/>
</dbReference>
<dbReference type="Pfam" id="PF04571">
    <property type="entry name" value="Lipin_N"/>
    <property type="match status" value="1"/>
</dbReference>
<keyword evidence="5" id="KW-1185">Reference proteome</keyword>
<dbReference type="PANTHER" id="PTHR12181:SF71">
    <property type="entry name" value="PHOSPHATIDATE PHOSPHATASE"/>
    <property type="match status" value="1"/>
</dbReference>
<proteinExistence type="predicted"/>
<evidence type="ECO:0000256" key="1">
    <source>
        <dbReference type="SAM" id="MobiDB-lite"/>
    </source>
</evidence>
<protein>
    <recommendedName>
        <fullName evidence="6">Phosphatidate phosphatase</fullName>
    </recommendedName>
</protein>
<evidence type="ECO:0008006" key="6">
    <source>
        <dbReference type="Google" id="ProtNLM"/>
    </source>
</evidence>